<keyword evidence="3" id="KW-1003">Cell membrane</keyword>
<sequence>MPKLTIDDLHLRYGTVEILKGIDAKFEEGSVVCLLGRSGSGKTTLLRSIAGLEEPYRGAIRIDGRPVYDAGSGTNLPPEKRDLGFVFQSYALWPHKTVFENVAYGLRLRGQSKAELQPKVQAALDGVGLGALAERYPSQLSGGQQQRVAIARALVYEPPVILLDEPLSNLDAKLREEARIWIRALIKRRGITAVFVTHDQAEALAIADQVVLLDGGRLVQSGTPEDLYERPETLFASEFMGTNNTLSVTLRERRAGRALVELGGQPLWGVDRSGADGGKAGSQTKGVIRIEAVRIVDGAGENRVPAEYETSIYLGNQFEHLFRCGDQTIRLVSDRRTGPGRHWLECPPERLWVF</sequence>
<dbReference type="PROSITE" id="PS50893">
    <property type="entry name" value="ABC_TRANSPORTER_2"/>
    <property type="match status" value="1"/>
</dbReference>
<evidence type="ECO:0000313" key="11">
    <source>
        <dbReference type="EMBL" id="KMO33529.1"/>
    </source>
</evidence>
<keyword evidence="4" id="KW-0410">Iron transport</keyword>
<dbReference type="Gene3D" id="3.40.50.300">
    <property type="entry name" value="P-loop containing nucleotide triphosphate hydrolases"/>
    <property type="match status" value="1"/>
</dbReference>
<evidence type="ECO:0000256" key="1">
    <source>
        <dbReference type="ARBA" id="ARBA00005417"/>
    </source>
</evidence>
<dbReference type="GO" id="GO:0016020">
    <property type="term" value="C:membrane"/>
    <property type="evidence" value="ECO:0007669"/>
    <property type="project" value="InterPro"/>
</dbReference>
<dbReference type="CDD" id="cd03259">
    <property type="entry name" value="ABC_Carb_Solutes_like"/>
    <property type="match status" value="1"/>
</dbReference>
<dbReference type="PROSITE" id="PS00211">
    <property type="entry name" value="ABC_TRANSPORTER_1"/>
    <property type="match status" value="1"/>
</dbReference>
<dbReference type="AlphaFoldDB" id="A0A0J6SIV3"/>
<reference evidence="11 12" key="1">
    <citation type="submission" date="2015-03" db="EMBL/GenBank/DDBJ databases">
        <title>Genome sequencing of Methylobacterium variabile DSM 16961.</title>
        <authorList>
            <person name="Chaudhry V."/>
            <person name="Patil P.B."/>
        </authorList>
    </citation>
    <scope>NUCLEOTIDE SEQUENCE [LARGE SCALE GENOMIC DNA]</scope>
    <source>
        <strain evidence="11 12">DSM 16961</strain>
    </source>
</reference>
<dbReference type="GO" id="GO:0015697">
    <property type="term" value="P:quaternary ammonium group transport"/>
    <property type="evidence" value="ECO:0007669"/>
    <property type="project" value="UniProtKB-ARBA"/>
</dbReference>
<evidence type="ECO:0000256" key="9">
    <source>
        <dbReference type="ARBA" id="ARBA00023136"/>
    </source>
</evidence>
<name>A0A0J6SIV3_9HYPH</name>
<keyword evidence="6" id="KW-0067">ATP-binding</keyword>
<evidence type="ECO:0000256" key="3">
    <source>
        <dbReference type="ARBA" id="ARBA00022475"/>
    </source>
</evidence>
<keyword evidence="8" id="KW-0406">Ion transport</keyword>
<dbReference type="OrthoDB" id="9809450at2"/>
<dbReference type="InterPro" id="IPR003439">
    <property type="entry name" value="ABC_transporter-like_ATP-bd"/>
</dbReference>
<feature type="domain" description="ABC transporter" evidence="10">
    <location>
        <begin position="4"/>
        <end position="240"/>
    </location>
</feature>
<dbReference type="EMBL" id="LABY01000151">
    <property type="protein sequence ID" value="KMO33529.1"/>
    <property type="molecule type" value="Genomic_DNA"/>
</dbReference>
<comment type="similarity">
    <text evidence="1">Belongs to the ABC transporter superfamily.</text>
</comment>
<dbReference type="SMART" id="SM00382">
    <property type="entry name" value="AAA"/>
    <property type="match status" value="1"/>
</dbReference>
<keyword evidence="7" id="KW-0408">Iron</keyword>
<evidence type="ECO:0000256" key="4">
    <source>
        <dbReference type="ARBA" id="ARBA00022496"/>
    </source>
</evidence>
<dbReference type="GO" id="GO:0016887">
    <property type="term" value="F:ATP hydrolysis activity"/>
    <property type="evidence" value="ECO:0007669"/>
    <property type="project" value="InterPro"/>
</dbReference>
<dbReference type="InterPro" id="IPR027417">
    <property type="entry name" value="P-loop_NTPase"/>
</dbReference>
<keyword evidence="12" id="KW-1185">Reference proteome</keyword>
<evidence type="ECO:0000256" key="8">
    <source>
        <dbReference type="ARBA" id="ARBA00023065"/>
    </source>
</evidence>
<dbReference type="Proteomes" id="UP000035955">
    <property type="component" value="Unassembled WGS sequence"/>
</dbReference>
<evidence type="ECO:0000313" key="12">
    <source>
        <dbReference type="Proteomes" id="UP000035955"/>
    </source>
</evidence>
<dbReference type="PANTHER" id="PTHR42781:SF4">
    <property type="entry name" value="SPERMIDINE_PUTRESCINE IMPORT ATP-BINDING PROTEIN POTA"/>
    <property type="match status" value="1"/>
</dbReference>
<dbReference type="InterPro" id="IPR008995">
    <property type="entry name" value="Mo/tungstate-bd_C_term_dom"/>
</dbReference>
<dbReference type="Pfam" id="PF00005">
    <property type="entry name" value="ABC_tran"/>
    <property type="match status" value="1"/>
</dbReference>
<keyword evidence="2" id="KW-0813">Transport</keyword>
<dbReference type="SUPFAM" id="SSF52540">
    <property type="entry name" value="P-loop containing nucleoside triphosphate hydrolases"/>
    <property type="match status" value="1"/>
</dbReference>
<evidence type="ECO:0000256" key="2">
    <source>
        <dbReference type="ARBA" id="ARBA00022448"/>
    </source>
</evidence>
<dbReference type="RefSeq" id="WP_048446108.1">
    <property type="nucleotide sequence ID" value="NZ_LABY01000151.1"/>
</dbReference>
<keyword evidence="9" id="KW-0472">Membrane</keyword>
<dbReference type="GO" id="GO:0005524">
    <property type="term" value="F:ATP binding"/>
    <property type="evidence" value="ECO:0007669"/>
    <property type="project" value="UniProtKB-KW"/>
</dbReference>
<protein>
    <submittedName>
        <fullName evidence="11">Lipase</fullName>
    </submittedName>
</protein>
<dbReference type="InterPro" id="IPR015853">
    <property type="entry name" value="ABC_transpr_FbpC"/>
</dbReference>
<dbReference type="InterPro" id="IPR003593">
    <property type="entry name" value="AAA+_ATPase"/>
</dbReference>
<proteinExistence type="inferred from homology"/>
<evidence type="ECO:0000256" key="6">
    <source>
        <dbReference type="ARBA" id="ARBA00022840"/>
    </source>
</evidence>
<keyword evidence="5" id="KW-0547">Nucleotide-binding</keyword>
<dbReference type="PATRIC" id="fig|298794.3.peg.1492"/>
<dbReference type="SUPFAM" id="SSF50331">
    <property type="entry name" value="MOP-like"/>
    <property type="match status" value="1"/>
</dbReference>
<dbReference type="PANTHER" id="PTHR42781">
    <property type="entry name" value="SPERMIDINE/PUTRESCINE IMPORT ATP-BINDING PROTEIN POTA"/>
    <property type="match status" value="1"/>
</dbReference>
<evidence type="ECO:0000256" key="7">
    <source>
        <dbReference type="ARBA" id="ARBA00023004"/>
    </source>
</evidence>
<accession>A0A0J6SIV3</accession>
<dbReference type="FunFam" id="3.40.50.300:FF:000425">
    <property type="entry name" value="Probable ABC transporter, ATP-binding subunit"/>
    <property type="match status" value="1"/>
</dbReference>
<dbReference type="InterPro" id="IPR017871">
    <property type="entry name" value="ABC_transporter-like_CS"/>
</dbReference>
<dbReference type="GO" id="GO:0015408">
    <property type="term" value="F:ABC-type ferric iron transporter activity"/>
    <property type="evidence" value="ECO:0007669"/>
    <property type="project" value="InterPro"/>
</dbReference>
<evidence type="ECO:0000256" key="5">
    <source>
        <dbReference type="ARBA" id="ARBA00022741"/>
    </source>
</evidence>
<organism evidence="11 12">
    <name type="scientific">Methylobacterium variabile</name>
    <dbReference type="NCBI Taxonomy" id="298794"/>
    <lineage>
        <taxon>Bacteria</taxon>
        <taxon>Pseudomonadati</taxon>
        <taxon>Pseudomonadota</taxon>
        <taxon>Alphaproteobacteria</taxon>
        <taxon>Hyphomicrobiales</taxon>
        <taxon>Methylobacteriaceae</taxon>
        <taxon>Methylobacterium</taxon>
    </lineage>
</organism>
<dbReference type="InterPro" id="IPR050093">
    <property type="entry name" value="ABC_SmlMolc_Importer"/>
</dbReference>
<gene>
    <name evidence="11" type="ORF">VQ02_20740</name>
</gene>
<evidence type="ECO:0000259" key="10">
    <source>
        <dbReference type="PROSITE" id="PS50893"/>
    </source>
</evidence>
<comment type="caution">
    <text evidence="11">The sequence shown here is derived from an EMBL/GenBank/DDBJ whole genome shotgun (WGS) entry which is preliminary data.</text>
</comment>